<dbReference type="GO" id="GO:0000166">
    <property type="term" value="F:nucleotide binding"/>
    <property type="evidence" value="ECO:0007669"/>
    <property type="project" value="UniProtKB-KW"/>
</dbReference>
<dbReference type="Pfam" id="PF01975">
    <property type="entry name" value="SurE"/>
    <property type="match status" value="1"/>
</dbReference>
<feature type="binding site" evidence="5">
    <location>
        <position position="97"/>
    </location>
    <ligand>
        <name>a divalent metal cation</name>
        <dbReference type="ChEBI" id="CHEBI:60240"/>
    </ligand>
</feature>
<dbReference type="InterPro" id="IPR036523">
    <property type="entry name" value="SurE-like_sf"/>
</dbReference>
<feature type="binding site" evidence="5">
    <location>
        <position position="39"/>
    </location>
    <ligand>
        <name>a divalent metal cation</name>
        <dbReference type="ChEBI" id="CHEBI:60240"/>
    </ligand>
</feature>
<dbReference type="NCBIfam" id="NF001490">
    <property type="entry name" value="PRK00346.1-4"/>
    <property type="match status" value="1"/>
</dbReference>
<sequence length="251" mass="27503">MEILITNDDGIKAPGIHVLAGIMQQLGHVTVVAPDGPRSGQSSALTVNSPLRLRKKEETPSLTVYVCNGTPADCIKLALDQLYNDNNKPDLVATGINHGSNSAISVIYSGTMGAAMEGCVSGILSIGFSLCNHAMEADFSFFEAYILQLTKRILAMEVPYGTCFNVNAPCGELKGIRVARQCKGRWIKEFEKRTDPHGRDYYWMTGEFLSAETDANDTDEAWLNQGYITVVPVRIDMTDYDLLAQMKSLEV</sequence>
<dbReference type="InterPro" id="IPR002828">
    <property type="entry name" value="SurE-like_Pase/nucleotidase"/>
</dbReference>
<dbReference type="Proteomes" id="UP000823641">
    <property type="component" value="Unassembled WGS sequence"/>
</dbReference>
<evidence type="ECO:0000256" key="2">
    <source>
        <dbReference type="ARBA" id="ARBA00011062"/>
    </source>
</evidence>
<keyword evidence="4 5" id="KW-0378">Hydrolase</keyword>
<reference evidence="7" key="1">
    <citation type="submission" date="2020-10" db="EMBL/GenBank/DDBJ databases">
        <authorList>
            <person name="Gilroy R."/>
        </authorList>
    </citation>
    <scope>NUCLEOTIDE SEQUENCE</scope>
    <source>
        <strain evidence="7">G3-3990</strain>
    </source>
</reference>
<comment type="caution">
    <text evidence="7">The sequence shown here is derived from an EMBL/GenBank/DDBJ whole genome shotgun (WGS) entry which is preliminary data.</text>
</comment>
<organism evidence="7 8">
    <name type="scientific">Candidatus Gallipaludibacter merdavium</name>
    <dbReference type="NCBI Taxonomy" id="2840839"/>
    <lineage>
        <taxon>Bacteria</taxon>
        <taxon>Pseudomonadati</taxon>
        <taxon>Bacteroidota</taxon>
        <taxon>Bacteroidia</taxon>
        <taxon>Bacteroidales</taxon>
        <taxon>Candidatus Gallipaludibacter</taxon>
    </lineage>
</organism>
<evidence type="ECO:0000256" key="4">
    <source>
        <dbReference type="ARBA" id="ARBA00022801"/>
    </source>
</evidence>
<dbReference type="GO" id="GO:0005737">
    <property type="term" value="C:cytoplasm"/>
    <property type="evidence" value="ECO:0007669"/>
    <property type="project" value="UniProtKB-SubCell"/>
</dbReference>
<evidence type="ECO:0000256" key="1">
    <source>
        <dbReference type="ARBA" id="ARBA00000815"/>
    </source>
</evidence>
<dbReference type="InterPro" id="IPR030048">
    <property type="entry name" value="SurE"/>
</dbReference>
<proteinExistence type="inferred from homology"/>
<comment type="similarity">
    <text evidence="2 5">Belongs to the SurE nucleotidase family.</text>
</comment>
<dbReference type="NCBIfam" id="NF001492">
    <property type="entry name" value="PRK00346.2-2"/>
    <property type="match status" value="1"/>
</dbReference>
<dbReference type="EMBL" id="JADIMG010000026">
    <property type="protein sequence ID" value="MBO8459162.1"/>
    <property type="molecule type" value="Genomic_DNA"/>
</dbReference>
<evidence type="ECO:0000259" key="6">
    <source>
        <dbReference type="Pfam" id="PF01975"/>
    </source>
</evidence>
<comment type="cofactor">
    <cofactor evidence="5">
        <name>a divalent metal cation</name>
        <dbReference type="ChEBI" id="CHEBI:60240"/>
    </cofactor>
    <text evidence="5">Binds 1 divalent metal cation per subunit.</text>
</comment>
<keyword evidence="5" id="KW-0963">Cytoplasm</keyword>
<dbReference type="AlphaFoldDB" id="A0A9D9HSK5"/>
<dbReference type="PANTHER" id="PTHR30457:SF0">
    <property type="entry name" value="PHOSPHATASE, PUTATIVE (AFU_ORTHOLOGUE AFUA_4G01070)-RELATED"/>
    <property type="match status" value="1"/>
</dbReference>
<reference evidence="7" key="2">
    <citation type="journal article" date="2021" name="PeerJ">
        <title>Extensive microbial diversity within the chicken gut microbiome revealed by metagenomics and culture.</title>
        <authorList>
            <person name="Gilroy R."/>
            <person name="Ravi A."/>
            <person name="Getino M."/>
            <person name="Pursley I."/>
            <person name="Horton D.L."/>
            <person name="Alikhan N.F."/>
            <person name="Baker D."/>
            <person name="Gharbi K."/>
            <person name="Hall N."/>
            <person name="Watson M."/>
            <person name="Adriaenssens E.M."/>
            <person name="Foster-Nyarko E."/>
            <person name="Jarju S."/>
            <person name="Secka A."/>
            <person name="Antonio M."/>
            <person name="Oren A."/>
            <person name="Chaudhuri R.R."/>
            <person name="La Ragione R."/>
            <person name="Hildebrand F."/>
            <person name="Pallen M.J."/>
        </authorList>
    </citation>
    <scope>NUCLEOTIDE SEQUENCE</scope>
    <source>
        <strain evidence="7">G3-3990</strain>
    </source>
</reference>
<keyword evidence="3 5" id="KW-0479">Metal-binding</keyword>
<keyword evidence="5" id="KW-0547">Nucleotide-binding</keyword>
<feature type="binding site" evidence="5">
    <location>
        <position position="9"/>
    </location>
    <ligand>
        <name>a divalent metal cation</name>
        <dbReference type="ChEBI" id="CHEBI:60240"/>
    </ligand>
</feature>
<gene>
    <name evidence="5 7" type="primary">surE</name>
    <name evidence="7" type="ORF">IAA73_02360</name>
</gene>
<dbReference type="EC" id="3.1.3.5" evidence="5"/>
<comment type="subcellular location">
    <subcellularLocation>
        <location evidence="5">Cytoplasm</location>
    </subcellularLocation>
</comment>
<evidence type="ECO:0000256" key="5">
    <source>
        <dbReference type="HAMAP-Rule" id="MF_00060"/>
    </source>
</evidence>
<comment type="catalytic activity">
    <reaction evidence="1 5">
        <text>a ribonucleoside 5'-phosphate + H2O = a ribonucleoside + phosphate</text>
        <dbReference type="Rhea" id="RHEA:12484"/>
        <dbReference type="ChEBI" id="CHEBI:15377"/>
        <dbReference type="ChEBI" id="CHEBI:18254"/>
        <dbReference type="ChEBI" id="CHEBI:43474"/>
        <dbReference type="ChEBI" id="CHEBI:58043"/>
        <dbReference type="EC" id="3.1.3.5"/>
    </reaction>
</comment>
<dbReference type="Gene3D" id="3.40.1210.10">
    <property type="entry name" value="Survival protein SurE-like phosphatase/nucleotidase"/>
    <property type="match status" value="1"/>
</dbReference>
<dbReference type="PANTHER" id="PTHR30457">
    <property type="entry name" value="5'-NUCLEOTIDASE SURE"/>
    <property type="match status" value="1"/>
</dbReference>
<dbReference type="SUPFAM" id="SSF64167">
    <property type="entry name" value="SurE-like"/>
    <property type="match status" value="1"/>
</dbReference>
<feature type="binding site" evidence="5">
    <location>
        <position position="8"/>
    </location>
    <ligand>
        <name>a divalent metal cation</name>
        <dbReference type="ChEBI" id="CHEBI:60240"/>
    </ligand>
</feature>
<name>A0A9D9HSK5_9BACT</name>
<dbReference type="GO" id="GO:0008253">
    <property type="term" value="F:5'-nucleotidase activity"/>
    <property type="evidence" value="ECO:0007669"/>
    <property type="project" value="UniProtKB-UniRule"/>
</dbReference>
<evidence type="ECO:0000313" key="7">
    <source>
        <dbReference type="EMBL" id="MBO8459162.1"/>
    </source>
</evidence>
<comment type="function">
    <text evidence="5">Nucleotidase that shows phosphatase activity on nucleoside 5'-monophosphates.</text>
</comment>
<evidence type="ECO:0000256" key="3">
    <source>
        <dbReference type="ARBA" id="ARBA00022723"/>
    </source>
</evidence>
<accession>A0A9D9HSK5</accession>
<dbReference type="GO" id="GO:0046872">
    <property type="term" value="F:metal ion binding"/>
    <property type="evidence" value="ECO:0007669"/>
    <property type="project" value="UniProtKB-UniRule"/>
</dbReference>
<dbReference type="NCBIfam" id="TIGR00087">
    <property type="entry name" value="surE"/>
    <property type="match status" value="1"/>
</dbReference>
<evidence type="ECO:0000313" key="8">
    <source>
        <dbReference type="Proteomes" id="UP000823641"/>
    </source>
</evidence>
<feature type="domain" description="Survival protein SurE-like phosphatase/nucleotidase" evidence="6">
    <location>
        <begin position="3"/>
        <end position="186"/>
    </location>
</feature>
<dbReference type="HAMAP" id="MF_00060">
    <property type="entry name" value="SurE"/>
    <property type="match status" value="1"/>
</dbReference>
<protein>
    <recommendedName>
        <fullName evidence="5">5'-nucleotidase SurE</fullName>
        <ecNumber evidence="5">3.1.3.5</ecNumber>
    </recommendedName>
    <alternativeName>
        <fullName evidence="5">Nucleoside 5'-monophosphate phosphohydrolase</fullName>
    </alternativeName>
</protein>